<dbReference type="Proteomes" id="UP000886653">
    <property type="component" value="Unassembled WGS sequence"/>
</dbReference>
<dbReference type="EMBL" id="MU167234">
    <property type="protein sequence ID" value="KAG0148703.1"/>
    <property type="molecule type" value="Genomic_DNA"/>
</dbReference>
<gene>
    <name evidence="2" type="ORF">CROQUDRAFT_10753</name>
</gene>
<feature type="non-terminal residue" evidence="2">
    <location>
        <position position="1"/>
    </location>
</feature>
<evidence type="ECO:0000313" key="2">
    <source>
        <dbReference type="EMBL" id="KAG0148703.1"/>
    </source>
</evidence>
<protein>
    <submittedName>
        <fullName evidence="2">Uncharacterized protein</fullName>
    </submittedName>
</protein>
<dbReference type="AlphaFoldDB" id="A0A9P6TFE7"/>
<dbReference type="OrthoDB" id="2503935at2759"/>
<organism evidence="2 3">
    <name type="scientific">Cronartium quercuum f. sp. fusiforme G11</name>
    <dbReference type="NCBI Taxonomy" id="708437"/>
    <lineage>
        <taxon>Eukaryota</taxon>
        <taxon>Fungi</taxon>
        <taxon>Dikarya</taxon>
        <taxon>Basidiomycota</taxon>
        <taxon>Pucciniomycotina</taxon>
        <taxon>Pucciniomycetes</taxon>
        <taxon>Pucciniales</taxon>
        <taxon>Coleosporiaceae</taxon>
        <taxon>Cronartium</taxon>
    </lineage>
</organism>
<evidence type="ECO:0000313" key="3">
    <source>
        <dbReference type="Proteomes" id="UP000886653"/>
    </source>
</evidence>
<keyword evidence="3" id="KW-1185">Reference proteome</keyword>
<proteinExistence type="predicted"/>
<evidence type="ECO:0000256" key="1">
    <source>
        <dbReference type="SAM" id="MobiDB-lite"/>
    </source>
</evidence>
<sequence length="163" mass="18870">PSIPLYQCILCGKKPFRNYKDHAQGTNHQSEVVKFLTQQAELNKLNPALTSIELGTRAVGGMEWTHNLDFNQDLGDMTTRPNIWDQDNSGLFEKQKNVNSDDESLAENQPNFIYEGLHNILDSEEKDDEPEQVQEEEIVYEDEKLQDDGNHTDEWFPFKKKEV</sequence>
<name>A0A9P6TFE7_9BASI</name>
<feature type="non-terminal residue" evidence="2">
    <location>
        <position position="163"/>
    </location>
</feature>
<comment type="caution">
    <text evidence="2">The sequence shown here is derived from an EMBL/GenBank/DDBJ whole genome shotgun (WGS) entry which is preliminary data.</text>
</comment>
<reference evidence="2" key="1">
    <citation type="submission" date="2013-11" db="EMBL/GenBank/DDBJ databases">
        <title>Genome sequence of the fusiform rust pathogen reveals effectors for host alternation and coevolution with pine.</title>
        <authorList>
            <consortium name="DOE Joint Genome Institute"/>
            <person name="Smith K."/>
            <person name="Pendleton A."/>
            <person name="Kubisiak T."/>
            <person name="Anderson C."/>
            <person name="Salamov A."/>
            <person name="Aerts A."/>
            <person name="Riley R."/>
            <person name="Clum A."/>
            <person name="Lindquist E."/>
            <person name="Ence D."/>
            <person name="Campbell M."/>
            <person name="Kronenberg Z."/>
            <person name="Feau N."/>
            <person name="Dhillon B."/>
            <person name="Hamelin R."/>
            <person name="Burleigh J."/>
            <person name="Smith J."/>
            <person name="Yandell M."/>
            <person name="Nelson C."/>
            <person name="Grigoriev I."/>
            <person name="Davis J."/>
        </authorList>
    </citation>
    <scope>NUCLEOTIDE SEQUENCE</scope>
    <source>
        <strain evidence="2">G11</strain>
    </source>
</reference>
<accession>A0A9P6TFE7</accession>
<feature type="region of interest" description="Disordered" evidence="1">
    <location>
        <begin position="141"/>
        <end position="163"/>
    </location>
</feature>